<dbReference type="GO" id="GO:0005506">
    <property type="term" value="F:iron ion binding"/>
    <property type="evidence" value="ECO:0007669"/>
    <property type="project" value="InterPro"/>
</dbReference>
<keyword evidence="2" id="KW-1185">Reference proteome</keyword>
<dbReference type="GO" id="GO:0016705">
    <property type="term" value="F:oxidoreductase activity, acting on paired donors, with incorporation or reduction of molecular oxygen"/>
    <property type="evidence" value="ECO:0007669"/>
    <property type="project" value="InterPro"/>
</dbReference>
<dbReference type="Gene3D" id="1.10.630.10">
    <property type="entry name" value="Cytochrome P450"/>
    <property type="match status" value="1"/>
</dbReference>
<evidence type="ECO:0000313" key="2">
    <source>
        <dbReference type="Proteomes" id="UP000053989"/>
    </source>
</evidence>
<protein>
    <recommendedName>
        <fullName evidence="3">Cytochrome P450</fullName>
    </recommendedName>
</protein>
<name>A0A0C2ZBH1_9AGAM</name>
<reference evidence="1 2" key="1">
    <citation type="submission" date="2014-04" db="EMBL/GenBank/DDBJ databases">
        <authorList>
            <consortium name="DOE Joint Genome Institute"/>
            <person name="Kuo A."/>
            <person name="Kohler A."/>
            <person name="Nagy L.G."/>
            <person name="Floudas D."/>
            <person name="Copeland A."/>
            <person name="Barry K.W."/>
            <person name="Cichocki N."/>
            <person name="Veneault-Fourrey C."/>
            <person name="LaButti K."/>
            <person name="Lindquist E.A."/>
            <person name="Lipzen A."/>
            <person name="Lundell T."/>
            <person name="Morin E."/>
            <person name="Murat C."/>
            <person name="Sun H."/>
            <person name="Tunlid A."/>
            <person name="Henrissat B."/>
            <person name="Grigoriev I.V."/>
            <person name="Hibbett D.S."/>
            <person name="Martin F."/>
            <person name="Nordberg H.P."/>
            <person name="Cantor M.N."/>
            <person name="Hua S.X."/>
        </authorList>
    </citation>
    <scope>NUCLEOTIDE SEQUENCE [LARGE SCALE GENOMIC DNA]</scope>
    <source>
        <strain evidence="1 2">Foug A</strain>
    </source>
</reference>
<dbReference type="InParanoid" id="A0A0C2ZBH1"/>
<dbReference type="OrthoDB" id="1103324at2759"/>
<dbReference type="HOGENOM" id="CLU_2887138_0_0_1"/>
<proteinExistence type="predicted"/>
<dbReference type="AlphaFoldDB" id="A0A0C2ZBH1"/>
<dbReference type="SUPFAM" id="SSF48264">
    <property type="entry name" value="Cytochrome P450"/>
    <property type="match status" value="1"/>
</dbReference>
<dbReference type="STRING" id="1036808.A0A0C2ZBH1"/>
<dbReference type="InterPro" id="IPR036396">
    <property type="entry name" value="Cyt_P450_sf"/>
</dbReference>
<accession>A0A0C2ZBH1</accession>
<dbReference type="Proteomes" id="UP000053989">
    <property type="component" value="Unassembled WGS sequence"/>
</dbReference>
<dbReference type="GO" id="GO:0020037">
    <property type="term" value="F:heme binding"/>
    <property type="evidence" value="ECO:0007669"/>
    <property type="project" value="InterPro"/>
</dbReference>
<reference evidence="2" key="2">
    <citation type="submission" date="2015-01" db="EMBL/GenBank/DDBJ databases">
        <title>Evolutionary Origins and Diversification of the Mycorrhizal Mutualists.</title>
        <authorList>
            <consortium name="DOE Joint Genome Institute"/>
            <consortium name="Mycorrhizal Genomics Consortium"/>
            <person name="Kohler A."/>
            <person name="Kuo A."/>
            <person name="Nagy L.G."/>
            <person name="Floudas D."/>
            <person name="Copeland A."/>
            <person name="Barry K.W."/>
            <person name="Cichocki N."/>
            <person name="Veneault-Fourrey C."/>
            <person name="LaButti K."/>
            <person name="Lindquist E.A."/>
            <person name="Lipzen A."/>
            <person name="Lundell T."/>
            <person name="Morin E."/>
            <person name="Murat C."/>
            <person name="Riley R."/>
            <person name="Ohm R."/>
            <person name="Sun H."/>
            <person name="Tunlid A."/>
            <person name="Henrissat B."/>
            <person name="Grigoriev I.V."/>
            <person name="Hibbett D.S."/>
            <person name="Martin F."/>
        </authorList>
    </citation>
    <scope>NUCLEOTIDE SEQUENCE [LARGE SCALE GENOMIC DNA]</scope>
    <source>
        <strain evidence="2">Foug A</strain>
    </source>
</reference>
<evidence type="ECO:0000313" key="1">
    <source>
        <dbReference type="EMBL" id="KIM59168.1"/>
    </source>
</evidence>
<organism evidence="1 2">
    <name type="scientific">Scleroderma citrinum Foug A</name>
    <dbReference type="NCBI Taxonomy" id="1036808"/>
    <lineage>
        <taxon>Eukaryota</taxon>
        <taxon>Fungi</taxon>
        <taxon>Dikarya</taxon>
        <taxon>Basidiomycota</taxon>
        <taxon>Agaricomycotina</taxon>
        <taxon>Agaricomycetes</taxon>
        <taxon>Agaricomycetidae</taxon>
        <taxon>Boletales</taxon>
        <taxon>Sclerodermatineae</taxon>
        <taxon>Sclerodermataceae</taxon>
        <taxon>Scleroderma</taxon>
    </lineage>
</organism>
<sequence length="63" mass="7613">MGLDFNIAFLPYGSKWKLHRKMYHTTFNKQVTMEYKSMQIEKAYRLLGNLITTPLKYEKHLNM</sequence>
<gene>
    <name evidence="1" type="ORF">SCLCIDRAFT_1032082</name>
</gene>
<dbReference type="GO" id="GO:0004497">
    <property type="term" value="F:monooxygenase activity"/>
    <property type="evidence" value="ECO:0007669"/>
    <property type="project" value="InterPro"/>
</dbReference>
<evidence type="ECO:0008006" key="3">
    <source>
        <dbReference type="Google" id="ProtNLM"/>
    </source>
</evidence>
<dbReference type="EMBL" id="KN822076">
    <property type="protein sequence ID" value="KIM59168.1"/>
    <property type="molecule type" value="Genomic_DNA"/>
</dbReference>